<comment type="caution">
    <text evidence="2">The sequence shown here is derived from an EMBL/GenBank/DDBJ whole genome shotgun (WGS) entry which is preliminary data.</text>
</comment>
<evidence type="ECO:0000313" key="2">
    <source>
        <dbReference type="EMBL" id="KZE09210.1"/>
    </source>
</evidence>
<keyword evidence="3" id="KW-1185">Reference proteome</keyword>
<dbReference type="Pfam" id="PF06210">
    <property type="entry name" value="DUF1003"/>
    <property type="match status" value="1"/>
</dbReference>
<proteinExistence type="predicted"/>
<dbReference type="Proteomes" id="UP000076609">
    <property type="component" value="Unassembled WGS sequence"/>
</dbReference>
<dbReference type="EMBL" id="LQQO01000056">
    <property type="protein sequence ID" value="KZE09210.1"/>
    <property type="molecule type" value="Genomic_DNA"/>
</dbReference>
<feature type="transmembrane region" description="Helical" evidence="1">
    <location>
        <begin position="74"/>
        <end position="97"/>
    </location>
</feature>
<gene>
    <name evidence="2" type="ORF">AVT10_06800</name>
</gene>
<evidence type="ECO:0000256" key="1">
    <source>
        <dbReference type="SAM" id="Phobius"/>
    </source>
</evidence>
<dbReference type="PANTHER" id="PTHR41386">
    <property type="entry name" value="INTEGRAL MEMBRANE PROTEIN-RELATED"/>
    <property type="match status" value="1"/>
</dbReference>
<keyword evidence="1" id="KW-0812">Transmembrane</keyword>
<protein>
    <recommendedName>
        <fullName evidence="4">DUF1003 domain-containing protein</fullName>
    </recommendedName>
</protein>
<evidence type="ECO:0008006" key="4">
    <source>
        <dbReference type="Google" id="ProtNLM"/>
    </source>
</evidence>
<organism evidence="2 3">
    <name type="scientific">Sphingomonas hankookensis</name>
    <dbReference type="NCBI Taxonomy" id="563996"/>
    <lineage>
        <taxon>Bacteria</taxon>
        <taxon>Pseudomonadati</taxon>
        <taxon>Pseudomonadota</taxon>
        <taxon>Alphaproteobacteria</taxon>
        <taxon>Sphingomonadales</taxon>
        <taxon>Sphingomonadaceae</taxon>
        <taxon>Sphingomonas</taxon>
    </lineage>
</organism>
<evidence type="ECO:0000313" key="3">
    <source>
        <dbReference type="Proteomes" id="UP000076609"/>
    </source>
</evidence>
<dbReference type="PANTHER" id="PTHR41386:SF1">
    <property type="entry name" value="MEMBRANE PROTEIN"/>
    <property type="match status" value="1"/>
</dbReference>
<accession>A0ABR5Y8Q7</accession>
<dbReference type="InterPro" id="IPR010406">
    <property type="entry name" value="DUF1003"/>
</dbReference>
<name>A0ABR5Y8Q7_9SPHN</name>
<dbReference type="RefSeq" id="WP_066693721.1">
    <property type="nucleotide sequence ID" value="NZ_CP117025.1"/>
</dbReference>
<sequence length="148" mass="16533">MNTTIRFLTEPFRRTGSVRDPNTAFDDTMTLGERLADRVAAIGGSWGFITAFCLFLVGWSVLNTIILGTGAFDPFPFIFLNLMLSMLAALQAPIIMMSQNRQAAKDRLEARMDYETNLRAEAQINRLLEEVAAIRAELSCGARVRQRA</sequence>
<keyword evidence="1" id="KW-0472">Membrane</keyword>
<reference evidence="3" key="1">
    <citation type="submission" date="2016-01" db="EMBL/GenBank/DDBJ databases">
        <title>Draft genome of Chromobacterium sp. F49.</title>
        <authorList>
            <person name="Hong K.W."/>
        </authorList>
    </citation>
    <scope>NUCLEOTIDE SEQUENCE [LARGE SCALE GENOMIC DNA]</scope>
    <source>
        <strain evidence="3">CN3</strain>
    </source>
</reference>
<feature type="transmembrane region" description="Helical" evidence="1">
    <location>
        <begin position="39"/>
        <end position="62"/>
    </location>
</feature>
<keyword evidence="1" id="KW-1133">Transmembrane helix</keyword>